<sequence length="117" mass="12927">MKIFLPFALALISLGPKTVTAECYTQEGSQHCADRRSAYDSVNNYCITNFNADASGSYKTYTYRTGNVIISHIGRWDNVYECMSAGYSILGECYGLKDGGGWTGNGKSFNILYCNLK</sequence>
<dbReference type="EMBL" id="LCZI01000540">
    <property type="protein sequence ID" value="KKZ66026.1"/>
    <property type="molecule type" value="Genomic_DNA"/>
</dbReference>
<name>A0A0G2JAN2_9EURO</name>
<evidence type="ECO:0000313" key="3">
    <source>
        <dbReference type="Proteomes" id="UP000034164"/>
    </source>
</evidence>
<evidence type="ECO:0000313" key="2">
    <source>
        <dbReference type="EMBL" id="KKZ66026.1"/>
    </source>
</evidence>
<feature type="chain" id="PRO_5002546300" description="Cyanovirin-N domain-containing protein" evidence="1">
    <location>
        <begin position="22"/>
        <end position="117"/>
    </location>
</feature>
<organism evidence="2 3">
    <name type="scientific">[Emmonsia] crescens</name>
    <dbReference type="NCBI Taxonomy" id="73230"/>
    <lineage>
        <taxon>Eukaryota</taxon>
        <taxon>Fungi</taxon>
        <taxon>Dikarya</taxon>
        <taxon>Ascomycota</taxon>
        <taxon>Pezizomycotina</taxon>
        <taxon>Eurotiomycetes</taxon>
        <taxon>Eurotiomycetidae</taxon>
        <taxon>Onygenales</taxon>
        <taxon>Ajellomycetaceae</taxon>
        <taxon>Emergomyces</taxon>
    </lineage>
</organism>
<proteinExistence type="predicted"/>
<evidence type="ECO:0008006" key="4">
    <source>
        <dbReference type="Google" id="ProtNLM"/>
    </source>
</evidence>
<dbReference type="Pfam" id="PF21691">
    <property type="entry name" value="LDL"/>
    <property type="match status" value="1"/>
</dbReference>
<accession>A0A0G2JAN2</accession>
<dbReference type="InterPro" id="IPR048508">
    <property type="entry name" value="LDL"/>
</dbReference>
<reference evidence="3" key="1">
    <citation type="journal article" date="2015" name="PLoS Genet.">
        <title>The dynamic genome and transcriptome of the human fungal pathogen Blastomyces and close relative Emmonsia.</title>
        <authorList>
            <person name="Munoz J.F."/>
            <person name="Gauthier G.M."/>
            <person name="Desjardins C.A."/>
            <person name="Gallo J.E."/>
            <person name="Holder J."/>
            <person name="Sullivan T.D."/>
            <person name="Marty A.J."/>
            <person name="Carmen J.C."/>
            <person name="Chen Z."/>
            <person name="Ding L."/>
            <person name="Gujja S."/>
            <person name="Magrini V."/>
            <person name="Misas E."/>
            <person name="Mitreva M."/>
            <person name="Priest M."/>
            <person name="Saif S."/>
            <person name="Whiston E.A."/>
            <person name="Young S."/>
            <person name="Zeng Q."/>
            <person name="Goldman W.E."/>
            <person name="Mardis E.R."/>
            <person name="Taylor J.W."/>
            <person name="McEwen J.G."/>
            <person name="Clay O.K."/>
            <person name="Klein B.S."/>
            <person name="Cuomo C.A."/>
        </authorList>
    </citation>
    <scope>NUCLEOTIDE SEQUENCE [LARGE SCALE GENOMIC DNA]</scope>
    <source>
        <strain evidence="3">UAMH 3008</strain>
    </source>
</reference>
<dbReference type="VEuPathDB" id="FungiDB:EMCG_08196"/>
<comment type="caution">
    <text evidence="2">The sequence shown here is derived from an EMBL/GenBank/DDBJ whole genome shotgun (WGS) entry which is preliminary data.</text>
</comment>
<protein>
    <recommendedName>
        <fullName evidence="4">Cyanovirin-N domain-containing protein</fullName>
    </recommendedName>
</protein>
<dbReference type="AlphaFoldDB" id="A0A0G2JAN2"/>
<gene>
    <name evidence="2" type="ORF">EMCG_08196</name>
</gene>
<dbReference type="Proteomes" id="UP000034164">
    <property type="component" value="Unassembled WGS sequence"/>
</dbReference>
<keyword evidence="1" id="KW-0732">Signal</keyword>
<evidence type="ECO:0000256" key="1">
    <source>
        <dbReference type="SAM" id="SignalP"/>
    </source>
</evidence>
<feature type="signal peptide" evidence="1">
    <location>
        <begin position="1"/>
        <end position="21"/>
    </location>
</feature>